<name>A0A4Q4TUQ9_9PEZI</name>
<sequence length="285" mass="30920">MGSGCMVFAENGMGDIRGVRFVDINGDHRDDWVWISTNVRTTTWVNQSGEGKGIVPRWFAGSISASGTPEASTCTTVQAATTSNSVADLAVVVTIMQELNGRTAVTKMEQAASNGQSSDDGARWAACEGEGLNNYIWIPRMGDITRGIPGGSVRALETGMDCRASHIGDWDGEGRDGVIPINNVTGPFTVRKSNWGLGYQIWIHPFDHHQQWQVQARLGVGYFHNAVHFAGITNVLGRANYQFADVKGDGRAELSWSVKSTGDAGVWQNVEKLPENKRKVGSKLH</sequence>
<organism evidence="1 2">
    <name type="scientific">Monosporascus ibericus</name>
    <dbReference type="NCBI Taxonomy" id="155417"/>
    <lineage>
        <taxon>Eukaryota</taxon>
        <taxon>Fungi</taxon>
        <taxon>Dikarya</taxon>
        <taxon>Ascomycota</taxon>
        <taxon>Pezizomycotina</taxon>
        <taxon>Sordariomycetes</taxon>
        <taxon>Xylariomycetidae</taxon>
        <taxon>Xylariales</taxon>
        <taxon>Xylariales incertae sedis</taxon>
        <taxon>Monosporascus</taxon>
    </lineage>
</organism>
<comment type="caution">
    <text evidence="1">The sequence shown here is derived from an EMBL/GenBank/DDBJ whole genome shotgun (WGS) entry which is preliminary data.</text>
</comment>
<protein>
    <recommendedName>
        <fullName evidence="3">Insecticide toxin TcdB middle/N-terminal domain-containing protein</fullName>
    </recommendedName>
</protein>
<proteinExistence type="predicted"/>
<evidence type="ECO:0008006" key="3">
    <source>
        <dbReference type="Google" id="ProtNLM"/>
    </source>
</evidence>
<dbReference type="EMBL" id="QJNU01000004">
    <property type="protein sequence ID" value="RYP11221.1"/>
    <property type="molecule type" value="Genomic_DNA"/>
</dbReference>
<dbReference type="InterPro" id="IPR028994">
    <property type="entry name" value="Integrin_alpha_N"/>
</dbReference>
<dbReference type="AlphaFoldDB" id="A0A4Q4TUQ9"/>
<evidence type="ECO:0000313" key="2">
    <source>
        <dbReference type="Proteomes" id="UP000293360"/>
    </source>
</evidence>
<gene>
    <name evidence="1" type="ORF">DL764_000177</name>
</gene>
<evidence type="ECO:0000313" key="1">
    <source>
        <dbReference type="EMBL" id="RYP11221.1"/>
    </source>
</evidence>
<dbReference type="STRING" id="155417.A0A4Q4TUQ9"/>
<dbReference type="OrthoDB" id="4779176at2759"/>
<dbReference type="SUPFAM" id="SSF69318">
    <property type="entry name" value="Integrin alpha N-terminal domain"/>
    <property type="match status" value="1"/>
</dbReference>
<dbReference type="Proteomes" id="UP000293360">
    <property type="component" value="Unassembled WGS sequence"/>
</dbReference>
<accession>A0A4Q4TUQ9</accession>
<keyword evidence="2" id="KW-1185">Reference proteome</keyword>
<reference evidence="1 2" key="1">
    <citation type="submission" date="2018-06" db="EMBL/GenBank/DDBJ databases">
        <title>Complete Genomes of Monosporascus.</title>
        <authorList>
            <person name="Robinson A.J."/>
            <person name="Natvig D.O."/>
        </authorList>
    </citation>
    <scope>NUCLEOTIDE SEQUENCE [LARGE SCALE GENOMIC DNA]</scope>
    <source>
        <strain evidence="1 2">CBS 110550</strain>
    </source>
</reference>